<dbReference type="NCBIfam" id="TIGR02532">
    <property type="entry name" value="IV_pilin_GFxxxE"/>
    <property type="match status" value="1"/>
</dbReference>
<protein>
    <recommendedName>
        <fullName evidence="4">Prepilin-type N-terminal cleavage/methylation domain-containing protein</fullName>
    </recommendedName>
</protein>
<dbReference type="PROSITE" id="PS00409">
    <property type="entry name" value="PROKAR_NTER_METHYL"/>
    <property type="match status" value="1"/>
</dbReference>
<dbReference type="InterPro" id="IPR012902">
    <property type="entry name" value="N_methyl_site"/>
</dbReference>
<name>A0A0G0LYF5_9BACT</name>
<evidence type="ECO:0000313" key="2">
    <source>
        <dbReference type="EMBL" id="KKQ66424.1"/>
    </source>
</evidence>
<reference evidence="2 3" key="1">
    <citation type="journal article" date="2015" name="Nature">
        <title>rRNA introns, odd ribosomes, and small enigmatic genomes across a large radiation of phyla.</title>
        <authorList>
            <person name="Brown C.T."/>
            <person name="Hug L.A."/>
            <person name="Thomas B.C."/>
            <person name="Sharon I."/>
            <person name="Castelle C.J."/>
            <person name="Singh A."/>
            <person name="Wilkins M.J."/>
            <person name="Williams K.H."/>
            <person name="Banfield J.F."/>
        </authorList>
    </citation>
    <scope>NUCLEOTIDE SEQUENCE [LARGE SCALE GENOMIC DNA]</scope>
</reference>
<accession>A0A0G0LYF5</accession>
<dbReference type="AlphaFoldDB" id="A0A0G0LYF5"/>
<evidence type="ECO:0008006" key="4">
    <source>
        <dbReference type="Google" id="ProtNLM"/>
    </source>
</evidence>
<proteinExistence type="predicted"/>
<keyword evidence="1" id="KW-0472">Membrane</keyword>
<organism evidence="2 3">
    <name type="scientific">Candidatus Daviesbacteria bacterium GW2011_GWA2_38_24</name>
    <dbReference type="NCBI Taxonomy" id="1618422"/>
    <lineage>
        <taxon>Bacteria</taxon>
        <taxon>Candidatus Daviesiibacteriota</taxon>
    </lineage>
</organism>
<dbReference type="EMBL" id="LBUP01000005">
    <property type="protein sequence ID" value="KKQ66424.1"/>
    <property type="molecule type" value="Genomic_DNA"/>
</dbReference>
<gene>
    <name evidence="2" type="ORF">US86_C0005G0035</name>
</gene>
<evidence type="ECO:0000256" key="1">
    <source>
        <dbReference type="SAM" id="Phobius"/>
    </source>
</evidence>
<keyword evidence="1" id="KW-1133">Transmembrane helix</keyword>
<dbReference type="Pfam" id="PF07963">
    <property type="entry name" value="N_methyl"/>
    <property type="match status" value="1"/>
</dbReference>
<dbReference type="Proteomes" id="UP000034235">
    <property type="component" value="Unassembled WGS sequence"/>
</dbReference>
<sequence>MVFKKLMKQKGPACRQAGISLIELLVVMAISAIAGTLLIMILVQNNGLFLKQTNKINQGVNANDVVNLLSQDIKAASFVAANYPEINPSYTTSSSTLILAVPSIDVSDDIIKDTYDYLIFTPDLSNSLFFRKLVFPDSLSARKSADTILTIKLKNISFVYLDKAGNAVSPTSAAKVNFSLTLKGESGFASEENEASSEVKLRNF</sequence>
<comment type="caution">
    <text evidence="2">The sequence shown here is derived from an EMBL/GenBank/DDBJ whole genome shotgun (WGS) entry which is preliminary data.</text>
</comment>
<feature type="transmembrane region" description="Helical" evidence="1">
    <location>
        <begin position="21"/>
        <end position="43"/>
    </location>
</feature>
<keyword evidence="1" id="KW-0812">Transmembrane</keyword>
<evidence type="ECO:0000313" key="3">
    <source>
        <dbReference type="Proteomes" id="UP000034235"/>
    </source>
</evidence>